<evidence type="ECO:0000313" key="4">
    <source>
        <dbReference type="EMBL" id="CEI82232.1"/>
    </source>
</evidence>
<feature type="compositionally biased region" description="Polar residues" evidence="1">
    <location>
        <begin position="23"/>
        <end position="33"/>
    </location>
</feature>
<protein>
    <submittedName>
        <fullName evidence="4">Peptidase propeptide and YPEB domain protein</fullName>
    </submittedName>
</protein>
<dbReference type="STRING" id="545501.BN997_02091"/>
<feature type="domain" description="PepSY" evidence="3">
    <location>
        <begin position="80"/>
        <end position="129"/>
    </location>
</feature>
<dbReference type="Gene3D" id="3.10.450.40">
    <property type="match status" value="2"/>
</dbReference>
<feature type="domain" description="PepSY" evidence="3">
    <location>
        <begin position="156"/>
        <end position="214"/>
    </location>
</feature>
<reference evidence="4 5" key="1">
    <citation type="submission" date="2014-11" db="EMBL/GenBank/DDBJ databases">
        <authorList>
            <person name="Urmite Genomes Urmite Genomes"/>
        </authorList>
    </citation>
    <scope>NUCLEOTIDE SEQUENCE [LARGE SCALE GENOMIC DNA]</scope>
    <source>
        <strain evidence="4 5">Oc5</strain>
    </source>
</reference>
<dbReference type="RefSeq" id="WP_042531906.1">
    <property type="nucleotide sequence ID" value="NZ_CDGG01000001.1"/>
</dbReference>
<gene>
    <name evidence="4" type="ORF">BN997_02091</name>
</gene>
<organism evidence="4 5">
    <name type="scientific">Oceanobacillus oncorhynchi</name>
    <dbReference type="NCBI Taxonomy" id="545501"/>
    <lineage>
        <taxon>Bacteria</taxon>
        <taxon>Bacillati</taxon>
        <taxon>Bacillota</taxon>
        <taxon>Bacilli</taxon>
        <taxon>Bacillales</taxon>
        <taxon>Bacillaceae</taxon>
        <taxon>Oceanobacillus</taxon>
    </lineage>
</organism>
<evidence type="ECO:0000256" key="2">
    <source>
        <dbReference type="SAM" id="SignalP"/>
    </source>
</evidence>
<keyword evidence="2" id="KW-0732">Signal</keyword>
<feature type="region of interest" description="Disordered" evidence="1">
    <location>
        <begin position="22"/>
        <end position="72"/>
    </location>
</feature>
<dbReference type="InterPro" id="IPR025711">
    <property type="entry name" value="PepSY"/>
</dbReference>
<dbReference type="Pfam" id="PF03413">
    <property type="entry name" value="PepSY"/>
    <property type="match status" value="2"/>
</dbReference>
<evidence type="ECO:0000313" key="5">
    <source>
        <dbReference type="Proteomes" id="UP000040453"/>
    </source>
</evidence>
<feature type="signal peptide" evidence="2">
    <location>
        <begin position="1"/>
        <end position="18"/>
    </location>
</feature>
<dbReference type="Proteomes" id="UP000040453">
    <property type="component" value="Unassembled WGS sequence"/>
</dbReference>
<name>A0A0A1MRJ5_9BACI</name>
<accession>A0A0A1MRJ5</accession>
<dbReference type="AlphaFoldDB" id="A0A0A1MRJ5"/>
<dbReference type="OrthoDB" id="5361545at2"/>
<proteinExistence type="predicted"/>
<evidence type="ECO:0000259" key="3">
    <source>
        <dbReference type="Pfam" id="PF03413"/>
    </source>
</evidence>
<dbReference type="PROSITE" id="PS51257">
    <property type="entry name" value="PROKAR_LIPOPROTEIN"/>
    <property type="match status" value="1"/>
</dbReference>
<feature type="compositionally biased region" description="Acidic residues" evidence="1">
    <location>
        <begin position="41"/>
        <end position="59"/>
    </location>
</feature>
<feature type="chain" id="PRO_5039308684" evidence="2">
    <location>
        <begin position="19"/>
        <end position="220"/>
    </location>
</feature>
<evidence type="ECO:0000256" key="1">
    <source>
        <dbReference type="SAM" id="MobiDB-lite"/>
    </source>
</evidence>
<sequence>MKKMLLLCLTLLLSITLAACGTSDDSNTEDNAANDSNSNETAEDNNEDTNSEGENENTDTNDNTDTTENKDDLDLTSVSLSAEDAMDAFLEHFPGSSLSSIQLDEENGELVYDIDGYDDSMEYSAEIDQSGDVIAEEREQIESDEQYNELVLGDYITAEEALSIASEASETEGITARGWSLEFENGSPVYEINFEDMGSQEVDVYIDAESGEQLHVEIDD</sequence>
<dbReference type="EMBL" id="CDGG01000001">
    <property type="protein sequence ID" value="CEI82232.1"/>
    <property type="molecule type" value="Genomic_DNA"/>
</dbReference>
<keyword evidence="5" id="KW-1185">Reference proteome</keyword>